<dbReference type="GO" id="GO:0042781">
    <property type="term" value="F:3'-tRNA processing endoribonuclease activity"/>
    <property type="evidence" value="ECO:0007669"/>
    <property type="project" value="TreeGrafter"/>
</dbReference>
<dbReference type="SUPFAM" id="SSF56281">
    <property type="entry name" value="Metallo-hydrolase/oxidoreductase"/>
    <property type="match status" value="1"/>
</dbReference>
<gene>
    <name evidence="2" type="ORF">FYK55_05505</name>
</gene>
<organism evidence="2 3">
    <name type="scientific">Roseiconus nitratireducens</name>
    <dbReference type="NCBI Taxonomy" id="2605748"/>
    <lineage>
        <taxon>Bacteria</taxon>
        <taxon>Pseudomonadati</taxon>
        <taxon>Planctomycetota</taxon>
        <taxon>Planctomycetia</taxon>
        <taxon>Pirellulales</taxon>
        <taxon>Pirellulaceae</taxon>
        <taxon>Roseiconus</taxon>
    </lineage>
</organism>
<proteinExistence type="predicted"/>
<dbReference type="Pfam" id="PF12706">
    <property type="entry name" value="Lactamase_B_2"/>
    <property type="match status" value="1"/>
</dbReference>
<reference evidence="2 3" key="1">
    <citation type="submission" date="2019-08" db="EMBL/GenBank/DDBJ databases">
        <authorList>
            <person name="Dhanesh K."/>
            <person name="Kumar G."/>
            <person name="Sasikala C."/>
            <person name="Venkata Ramana C."/>
        </authorList>
    </citation>
    <scope>NUCLEOTIDE SEQUENCE [LARGE SCALE GENOMIC DNA]</scope>
    <source>
        <strain evidence="2 3">JC645</strain>
    </source>
</reference>
<dbReference type="InterPro" id="IPR001279">
    <property type="entry name" value="Metallo-B-lactamas"/>
</dbReference>
<dbReference type="PANTHER" id="PTHR46018">
    <property type="entry name" value="ZINC PHOSPHODIESTERASE ELAC PROTEIN 1"/>
    <property type="match status" value="1"/>
</dbReference>
<comment type="caution">
    <text evidence="2">The sequence shown here is derived from an EMBL/GenBank/DDBJ whole genome shotgun (WGS) entry which is preliminary data.</text>
</comment>
<evidence type="ECO:0000313" key="2">
    <source>
        <dbReference type="EMBL" id="KAA5545132.1"/>
    </source>
</evidence>
<keyword evidence="3" id="KW-1185">Reference proteome</keyword>
<evidence type="ECO:0000313" key="3">
    <source>
        <dbReference type="Proteomes" id="UP000324479"/>
    </source>
</evidence>
<feature type="domain" description="Metallo-beta-lactamase" evidence="1">
    <location>
        <begin position="29"/>
        <end position="224"/>
    </location>
</feature>
<dbReference type="Gene3D" id="3.60.15.10">
    <property type="entry name" value="Ribonuclease Z/Hydroxyacylglutathione hydrolase-like"/>
    <property type="match status" value="1"/>
</dbReference>
<dbReference type="InterPro" id="IPR036866">
    <property type="entry name" value="RibonucZ/Hydroxyglut_hydro"/>
</dbReference>
<dbReference type="RefSeq" id="WP_150075399.1">
    <property type="nucleotide sequence ID" value="NZ_VWOX01000003.1"/>
</dbReference>
<protein>
    <submittedName>
        <fullName evidence="2">Ribonuclease Z</fullName>
    </submittedName>
</protein>
<sequence length="266" mass="30032">MQLHCLGTAGYHPNEDRHTSCYFLPESGIVLDAGTGMFRLPALIQTPSLDILLSHAHLDHIAGLTFLLDILHQHPVQTVRIWGEAKKLSAIREHLFSELVFPVQLDVQWCEIDELPQFDLGDCTVSWQRQEHPGGSVGYRLDFSRRQQSGGVTPERLRLLYLTDTTGRTDQEMMHWCSEADLMMHECYFPTDKSQWAIRTGHSWTDRVAEIAAATRPALLLLTHVNPLDPDPGALRRQVEKALHADPIPTRLAEDRMKLSFGVGNG</sequence>
<name>A0A5M6DFS1_9BACT</name>
<evidence type="ECO:0000259" key="1">
    <source>
        <dbReference type="Pfam" id="PF12706"/>
    </source>
</evidence>
<dbReference type="AlphaFoldDB" id="A0A5M6DFS1"/>
<dbReference type="EMBL" id="VWOX01000003">
    <property type="protein sequence ID" value="KAA5545132.1"/>
    <property type="molecule type" value="Genomic_DNA"/>
</dbReference>
<dbReference type="Proteomes" id="UP000324479">
    <property type="component" value="Unassembled WGS sequence"/>
</dbReference>
<accession>A0A5M6DFS1</accession>
<dbReference type="PANTHER" id="PTHR46018:SF2">
    <property type="entry name" value="ZINC PHOSPHODIESTERASE ELAC PROTEIN 1"/>
    <property type="match status" value="1"/>
</dbReference>